<feature type="compositionally biased region" description="Low complexity" evidence="1">
    <location>
        <begin position="208"/>
        <end position="232"/>
    </location>
</feature>
<feature type="region of interest" description="Disordered" evidence="1">
    <location>
        <begin position="178"/>
        <end position="244"/>
    </location>
</feature>
<evidence type="ECO:0000313" key="3">
    <source>
        <dbReference type="Proteomes" id="UP000504610"/>
    </source>
</evidence>
<reference evidence="4" key="2">
    <citation type="submission" date="2025-08" db="UniProtKB">
        <authorList>
            <consortium name="RefSeq"/>
        </authorList>
    </citation>
    <scope>IDENTIFICATION</scope>
    <source>
        <tissue evidence="4">Leaf</tissue>
    </source>
</reference>
<dbReference type="KEGG" id="rsz:108808102"/>
<dbReference type="PANTHER" id="PTHR31704:SF54">
    <property type="entry name" value="MYB_SANT-LIKE DOMAIN-CONTAINING PROTEIN"/>
    <property type="match status" value="1"/>
</dbReference>
<evidence type="ECO:0000259" key="2">
    <source>
        <dbReference type="Pfam" id="PF12776"/>
    </source>
</evidence>
<sequence>MILAHKLVRFIDAGSHLSSHSQAHSLMLFLSLLKMAKDTWTPEETRYFFQLYAEERRKGNKSATGMNKVGKKNIMDAFELRFKKGFSDWKRDFKNKYDTSRKKYIKIKALTQNRTGLGYDHKGRILMSDDWWNEREKECPGIRKSACKEIDNMDMYEAEFGGVVITGAEGWSAQHGEASLNSRVGGDDGDEEADSQPAAEPQALETETQPPAQIQTQRQTQPAAQTHSGGSSRAKRRRKEKDMVVEACDKRTDAIVVKNRIAEQMLEREERQRVEREERQRVISIENVLEILSALPGVEEWSPLYEAAMELLIDSEENRRAFVTMKTDEAKIKFLELRTKKKRFD</sequence>
<gene>
    <name evidence="4" type="primary">LOC108808102</name>
</gene>
<dbReference type="Proteomes" id="UP000504610">
    <property type="component" value="Chromosome 6"/>
</dbReference>
<dbReference type="Pfam" id="PF12776">
    <property type="entry name" value="Myb_DNA-bind_3"/>
    <property type="match status" value="1"/>
</dbReference>
<evidence type="ECO:0000313" key="4">
    <source>
        <dbReference type="RefSeq" id="XP_056843063.1"/>
    </source>
</evidence>
<feature type="domain" description="Myb/SANT-like" evidence="2">
    <location>
        <begin position="39"/>
        <end position="134"/>
    </location>
</feature>
<proteinExistence type="predicted"/>
<dbReference type="PANTHER" id="PTHR31704">
    <property type="entry name" value="MYB/SANT-LIKE DNA-BINDING DOMAIN PROTEIN-RELATED"/>
    <property type="match status" value="1"/>
</dbReference>
<protein>
    <submittedName>
        <fullName evidence="4">Uncharacterized protein LOC108808102</fullName>
    </submittedName>
</protein>
<dbReference type="InterPro" id="IPR024752">
    <property type="entry name" value="Myb/SANT-like_dom"/>
</dbReference>
<accession>A0A9W3BUZ2</accession>
<reference evidence="3" key="1">
    <citation type="journal article" date="2019" name="Database">
        <title>The radish genome database (RadishGD): an integrated information resource for radish genomics.</title>
        <authorList>
            <person name="Yu H.J."/>
            <person name="Baek S."/>
            <person name="Lee Y.J."/>
            <person name="Cho A."/>
            <person name="Mun J.H."/>
        </authorList>
    </citation>
    <scope>NUCLEOTIDE SEQUENCE [LARGE SCALE GENOMIC DNA]</scope>
    <source>
        <strain evidence="3">cv. WK10039</strain>
    </source>
</reference>
<name>A0A9W3BUZ2_RAPSA</name>
<dbReference type="RefSeq" id="XP_056843063.1">
    <property type="nucleotide sequence ID" value="XM_056987083.1"/>
</dbReference>
<dbReference type="GeneID" id="108808102"/>
<evidence type="ECO:0000256" key="1">
    <source>
        <dbReference type="SAM" id="MobiDB-lite"/>
    </source>
</evidence>
<dbReference type="OrthoDB" id="1087826at2759"/>
<dbReference type="AlphaFoldDB" id="A0A9W3BUZ2"/>
<organism evidence="3 4">
    <name type="scientific">Raphanus sativus</name>
    <name type="common">Radish</name>
    <name type="synonym">Raphanus raphanistrum var. sativus</name>
    <dbReference type="NCBI Taxonomy" id="3726"/>
    <lineage>
        <taxon>Eukaryota</taxon>
        <taxon>Viridiplantae</taxon>
        <taxon>Streptophyta</taxon>
        <taxon>Embryophyta</taxon>
        <taxon>Tracheophyta</taxon>
        <taxon>Spermatophyta</taxon>
        <taxon>Magnoliopsida</taxon>
        <taxon>eudicotyledons</taxon>
        <taxon>Gunneridae</taxon>
        <taxon>Pentapetalae</taxon>
        <taxon>rosids</taxon>
        <taxon>malvids</taxon>
        <taxon>Brassicales</taxon>
        <taxon>Brassicaceae</taxon>
        <taxon>Brassiceae</taxon>
        <taxon>Raphanus</taxon>
    </lineage>
</organism>
<keyword evidence="3" id="KW-1185">Reference proteome</keyword>